<dbReference type="InterPro" id="IPR011990">
    <property type="entry name" value="TPR-like_helical_dom_sf"/>
</dbReference>
<name>A0A9N8E0E9_9STRA</name>
<dbReference type="AlphaFoldDB" id="A0A9N8E0E9"/>
<dbReference type="Proteomes" id="UP001153069">
    <property type="component" value="Unassembled WGS sequence"/>
</dbReference>
<accession>A0A9N8E0E9</accession>
<dbReference type="OrthoDB" id="55256at2759"/>
<dbReference type="Gene3D" id="1.25.40.10">
    <property type="entry name" value="Tetratricopeptide repeat domain"/>
    <property type="match status" value="1"/>
</dbReference>
<reference evidence="1" key="1">
    <citation type="submission" date="2020-06" db="EMBL/GenBank/DDBJ databases">
        <authorList>
            <consortium name="Plant Systems Biology data submission"/>
        </authorList>
    </citation>
    <scope>NUCLEOTIDE SEQUENCE</scope>
    <source>
        <strain evidence="1">D6</strain>
    </source>
</reference>
<gene>
    <name evidence="1" type="ORF">SEMRO_525_G160120.1</name>
</gene>
<keyword evidence="2" id="KW-1185">Reference proteome</keyword>
<protein>
    <submittedName>
        <fullName evidence="1">Uncharacterized protein</fullName>
    </submittedName>
</protein>
<evidence type="ECO:0000313" key="1">
    <source>
        <dbReference type="EMBL" id="CAB9512226.1"/>
    </source>
</evidence>
<proteinExistence type="predicted"/>
<sequence length="230" mass="25636">MSSQNLVDLAIQFNDGGVQLMNQGRFINAIPYFHKALNHLKQVLGAQDGSKTSTDDLLTFQMAGAESASSKEQESFIFTTPITASRADQRTTMLMEEDTDTCLDSLVRFSFSLLFNLAVAMHIGGLDTPNMEVAERRVKKSLVFYELAYNMMQDERIHGLTETMAIINNIAQVHRVLGNPPKAHQCYEKLLSIMVYVTDCGGQLSVHQFDRFYENVLPALLPRAPVAQAA</sequence>
<dbReference type="EMBL" id="CAICTM010000524">
    <property type="protein sequence ID" value="CAB9512226.1"/>
    <property type="molecule type" value="Genomic_DNA"/>
</dbReference>
<comment type="caution">
    <text evidence="1">The sequence shown here is derived from an EMBL/GenBank/DDBJ whole genome shotgun (WGS) entry which is preliminary data.</text>
</comment>
<evidence type="ECO:0000313" key="2">
    <source>
        <dbReference type="Proteomes" id="UP001153069"/>
    </source>
</evidence>
<organism evidence="1 2">
    <name type="scientific">Seminavis robusta</name>
    <dbReference type="NCBI Taxonomy" id="568900"/>
    <lineage>
        <taxon>Eukaryota</taxon>
        <taxon>Sar</taxon>
        <taxon>Stramenopiles</taxon>
        <taxon>Ochrophyta</taxon>
        <taxon>Bacillariophyta</taxon>
        <taxon>Bacillariophyceae</taxon>
        <taxon>Bacillariophycidae</taxon>
        <taxon>Naviculales</taxon>
        <taxon>Naviculaceae</taxon>
        <taxon>Seminavis</taxon>
    </lineage>
</organism>
<dbReference type="SUPFAM" id="SSF48452">
    <property type="entry name" value="TPR-like"/>
    <property type="match status" value="1"/>
</dbReference>